<reference evidence="1" key="1">
    <citation type="submission" date="2020-04" db="EMBL/GenBank/DDBJ databases">
        <title>Deep metagenomics examines the oral microbiome during advanced dental caries in children, revealing novel taxa and co-occurrences with host molecules.</title>
        <authorList>
            <person name="Baker J.L."/>
            <person name="Morton J.T."/>
            <person name="Dinis M."/>
            <person name="Alvarez R."/>
            <person name="Tran N.C."/>
            <person name="Knight R."/>
            <person name="Edlund A."/>
        </authorList>
    </citation>
    <scope>NUCLEOTIDE SEQUENCE</scope>
    <source>
        <strain evidence="1">JCVI_23_bin.11</strain>
    </source>
</reference>
<sequence length="227" mass="25981">MIKGNLFDKNLETLFEELLTEDSFWSKEFLNKLSGPDSKNLFFDSNKIAIGIDGELINTYPLIEGKYDIISLPVLDAFYSSDTFRKEMVDEISSIELEGSRFVFDSKKNREQFSKFLVNIVRYLADSLVVSLGDAPEYFDYLFARNSMISIMGMLGFKVNMLQSEFYTLIPVEVVFGQFIPKDMMSKIVSVKENKLSGLAKADFQTSLLVLERYLPGSIERFGDFDD</sequence>
<dbReference type="Proteomes" id="UP000758611">
    <property type="component" value="Unassembled WGS sequence"/>
</dbReference>
<dbReference type="AlphaFoldDB" id="A0A930H5I9"/>
<proteinExistence type="predicted"/>
<dbReference type="RefSeq" id="WP_278476901.1">
    <property type="nucleotide sequence ID" value="NZ_JABZRE010000002.1"/>
</dbReference>
<comment type="caution">
    <text evidence="1">The sequence shown here is derived from an EMBL/GenBank/DDBJ whole genome shotgun (WGS) entry which is preliminary data.</text>
</comment>
<protein>
    <submittedName>
        <fullName evidence="1">Uncharacterized protein</fullName>
    </submittedName>
</protein>
<dbReference type="EMBL" id="JABZRE010000002">
    <property type="protein sequence ID" value="MBF1306368.1"/>
    <property type="molecule type" value="Genomic_DNA"/>
</dbReference>
<name>A0A930H5I9_9FIRM</name>
<organism evidence="1 2">
    <name type="scientific">Parvimonas micra</name>
    <dbReference type="NCBI Taxonomy" id="33033"/>
    <lineage>
        <taxon>Bacteria</taxon>
        <taxon>Bacillati</taxon>
        <taxon>Bacillota</taxon>
        <taxon>Tissierellia</taxon>
        <taxon>Tissierellales</taxon>
        <taxon>Peptoniphilaceae</taxon>
        <taxon>Parvimonas</taxon>
    </lineage>
</organism>
<evidence type="ECO:0000313" key="1">
    <source>
        <dbReference type="EMBL" id="MBF1306368.1"/>
    </source>
</evidence>
<gene>
    <name evidence="1" type="ORF">HXM94_01075</name>
</gene>
<evidence type="ECO:0000313" key="2">
    <source>
        <dbReference type="Proteomes" id="UP000758611"/>
    </source>
</evidence>
<accession>A0A930H5I9</accession>